<dbReference type="OrthoDB" id="8192078at2759"/>
<feature type="compositionally biased region" description="Basic residues" evidence="1">
    <location>
        <begin position="45"/>
        <end position="54"/>
    </location>
</feature>
<protein>
    <submittedName>
        <fullName evidence="2">Uncharacterized protein</fullName>
    </submittedName>
</protein>
<sequence>MYHPSNGSPRTANTWGYFAVHEKQEANRPATASHGELPRLPSREGRKKQKLKKETRKESRHYDEDLSTGYAILIVGIVLSHCKVIKGKKSQKWRPTKQDAIDGLLLVLKSSADLNNTIDLKQTEFSKHSTPLQPTSIVVLEGTPHPFQGLHSEYSTIKTFESEGTFIAPETCVIGEHLFSSNSPTHSIRPNELTAQFLPRRSMLKTLLEQPNVLHKILDFHAYIQRNSNVLLNLMRGKVGVVSRPFHAVGKKLELS</sequence>
<proteinExistence type="predicted"/>
<organism evidence="2 3">
    <name type="scientific">Araneus ventricosus</name>
    <name type="common">Orbweaver spider</name>
    <name type="synonym">Epeira ventricosa</name>
    <dbReference type="NCBI Taxonomy" id="182803"/>
    <lineage>
        <taxon>Eukaryota</taxon>
        <taxon>Metazoa</taxon>
        <taxon>Ecdysozoa</taxon>
        <taxon>Arthropoda</taxon>
        <taxon>Chelicerata</taxon>
        <taxon>Arachnida</taxon>
        <taxon>Araneae</taxon>
        <taxon>Araneomorphae</taxon>
        <taxon>Entelegynae</taxon>
        <taxon>Araneoidea</taxon>
        <taxon>Araneidae</taxon>
        <taxon>Araneus</taxon>
    </lineage>
</organism>
<name>A0A4Y2R8E0_ARAVE</name>
<gene>
    <name evidence="2" type="ORF">AVEN_270917_1</name>
</gene>
<keyword evidence="3" id="KW-1185">Reference proteome</keyword>
<feature type="compositionally biased region" description="Polar residues" evidence="1">
    <location>
        <begin position="1"/>
        <end position="14"/>
    </location>
</feature>
<comment type="caution">
    <text evidence="2">The sequence shown here is derived from an EMBL/GenBank/DDBJ whole genome shotgun (WGS) entry which is preliminary data.</text>
</comment>
<dbReference type="Proteomes" id="UP000499080">
    <property type="component" value="Unassembled WGS sequence"/>
</dbReference>
<dbReference type="AlphaFoldDB" id="A0A4Y2R8E0"/>
<evidence type="ECO:0000313" key="2">
    <source>
        <dbReference type="EMBL" id="GBN71716.1"/>
    </source>
</evidence>
<accession>A0A4Y2R8E0</accession>
<evidence type="ECO:0000256" key="1">
    <source>
        <dbReference type="SAM" id="MobiDB-lite"/>
    </source>
</evidence>
<feature type="region of interest" description="Disordered" evidence="1">
    <location>
        <begin position="1"/>
        <end position="60"/>
    </location>
</feature>
<dbReference type="EMBL" id="BGPR01016072">
    <property type="protein sequence ID" value="GBN71716.1"/>
    <property type="molecule type" value="Genomic_DNA"/>
</dbReference>
<evidence type="ECO:0000313" key="3">
    <source>
        <dbReference type="Proteomes" id="UP000499080"/>
    </source>
</evidence>
<reference evidence="2 3" key="1">
    <citation type="journal article" date="2019" name="Sci. Rep.">
        <title>Orb-weaving spider Araneus ventricosus genome elucidates the spidroin gene catalogue.</title>
        <authorList>
            <person name="Kono N."/>
            <person name="Nakamura H."/>
            <person name="Ohtoshi R."/>
            <person name="Moran D.A.P."/>
            <person name="Shinohara A."/>
            <person name="Yoshida Y."/>
            <person name="Fujiwara M."/>
            <person name="Mori M."/>
            <person name="Tomita M."/>
            <person name="Arakawa K."/>
        </authorList>
    </citation>
    <scope>NUCLEOTIDE SEQUENCE [LARGE SCALE GENOMIC DNA]</scope>
</reference>